<keyword evidence="5" id="KW-1185">Reference proteome</keyword>
<name>A0A8H7UMD3_9FUNG</name>
<organism evidence="4 5">
    <name type="scientific">Umbelopsis vinacea</name>
    <dbReference type="NCBI Taxonomy" id="44442"/>
    <lineage>
        <taxon>Eukaryota</taxon>
        <taxon>Fungi</taxon>
        <taxon>Fungi incertae sedis</taxon>
        <taxon>Mucoromycota</taxon>
        <taxon>Mucoromycotina</taxon>
        <taxon>Umbelopsidomycetes</taxon>
        <taxon>Umbelopsidales</taxon>
        <taxon>Umbelopsidaceae</taxon>
        <taxon>Umbelopsis</taxon>
    </lineage>
</organism>
<proteinExistence type="predicted"/>
<evidence type="ECO:0000259" key="3">
    <source>
        <dbReference type="PROSITE" id="PS50056"/>
    </source>
</evidence>
<dbReference type="InterPro" id="IPR000387">
    <property type="entry name" value="Tyr_Pase_dom"/>
</dbReference>
<dbReference type="InterPro" id="IPR029021">
    <property type="entry name" value="Prot-tyrosine_phosphatase-like"/>
</dbReference>
<accession>A0A8H7UMD3</accession>
<dbReference type="PROSITE" id="PS00383">
    <property type="entry name" value="TYR_PHOSPHATASE_1"/>
    <property type="match status" value="1"/>
</dbReference>
<dbReference type="PROSITE" id="PS50056">
    <property type="entry name" value="TYR_PHOSPHATASE_2"/>
    <property type="match status" value="1"/>
</dbReference>
<dbReference type="InterPro" id="IPR016130">
    <property type="entry name" value="Tyr_Pase_AS"/>
</dbReference>
<evidence type="ECO:0000313" key="5">
    <source>
        <dbReference type="Proteomes" id="UP000612746"/>
    </source>
</evidence>
<dbReference type="PANTHER" id="PTHR31126">
    <property type="entry name" value="TYROSINE-PROTEIN PHOSPHATASE"/>
    <property type="match status" value="1"/>
</dbReference>
<sequence>MTTDSISNGHADPTPFNGIPDITPEKAGAPAPAESAHHLKIESHSFENIVNFRDVGASTSVKTEDGVRQYIKHGILFRSGRLDDASSSDLETLTATYNIRTIVDLRSETEGKIGSILANTFPAGAIAAVKPTDMMSQVLPPHVEDKLSKINAKHVTVASETIVTGKKKTPTDTSLARKRSTVVAIDDLKKELAKAKQDNLTTRTTYFVNFAGSKYRYYCVIKPCPFSLKLKMVGWMMIGRKDQAIRAVGSRVLQPKGLQGLNYDFLDFCGEQIIQVIRIMIASATYPILIHCTQGKDRTGLVIAIVLSLCDVPRQLIIQDYVKTQEGLEAQRDIMVQEMAKTGLDATFSDAPEHVIVDTLKYLDEKYGGAEGYVKKYELRDDEIRALRAIFVAEGLTRQSNVVNANAVVTLKQKGYDDLVV</sequence>
<evidence type="ECO:0000256" key="2">
    <source>
        <dbReference type="SAM" id="MobiDB-lite"/>
    </source>
</evidence>
<reference evidence="4" key="1">
    <citation type="submission" date="2020-12" db="EMBL/GenBank/DDBJ databases">
        <title>Metabolic potential, ecology and presence of endohyphal bacteria is reflected in genomic diversity of Mucoromycotina.</title>
        <authorList>
            <person name="Muszewska A."/>
            <person name="Okrasinska A."/>
            <person name="Steczkiewicz K."/>
            <person name="Drgas O."/>
            <person name="Orlowska M."/>
            <person name="Perlinska-Lenart U."/>
            <person name="Aleksandrzak-Piekarczyk T."/>
            <person name="Szatraj K."/>
            <person name="Zielenkiewicz U."/>
            <person name="Pilsyk S."/>
            <person name="Malc E."/>
            <person name="Mieczkowski P."/>
            <person name="Kruszewska J.S."/>
            <person name="Biernat P."/>
            <person name="Pawlowska J."/>
        </authorList>
    </citation>
    <scope>NUCLEOTIDE SEQUENCE</scope>
    <source>
        <strain evidence="4">WA0000051536</strain>
    </source>
</reference>
<comment type="caution">
    <text evidence="4">The sequence shown here is derived from an EMBL/GenBank/DDBJ whole genome shotgun (WGS) entry which is preliminary data.</text>
</comment>
<feature type="region of interest" description="Disordered" evidence="2">
    <location>
        <begin position="1"/>
        <end position="36"/>
    </location>
</feature>
<dbReference type="PANTHER" id="PTHR31126:SF1">
    <property type="entry name" value="TYROSINE SPECIFIC PROTEIN PHOSPHATASES DOMAIN-CONTAINING PROTEIN"/>
    <property type="match status" value="1"/>
</dbReference>
<gene>
    <name evidence="4" type="ORF">INT44_001264</name>
</gene>
<evidence type="ECO:0000256" key="1">
    <source>
        <dbReference type="SAM" id="Coils"/>
    </source>
</evidence>
<dbReference type="EMBL" id="JAEPRA010000002">
    <property type="protein sequence ID" value="KAG2188510.1"/>
    <property type="molecule type" value="Genomic_DNA"/>
</dbReference>
<keyword evidence="1" id="KW-0175">Coiled coil</keyword>
<evidence type="ECO:0000313" key="4">
    <source>
        <dbReference type="EMBL" id="KAG2188510.1"/>
    </source>
</evidence>
<dbReference type="SUPFAM" id="SSF52799">
    <property type="entry name" value="(Phosphotyrosine protein) phosphatases II"/>
    <property type="match status" value="1"/>
</dbReference>
<dbReference type="Gene3D" id="3.90.190.10">
    <property type="entry name" value="Protein tyrosine phosphatase superfamily"/>
    <property type="match status" value="1"/>
</dbReference>
<dbReference type="Pfam" id="PF13350">
    <property type="entry name" value="Y_phosphatase3"/>
    <property type="match status" value="1"/>
</dbReference>
<dbReference type="InterPro" id="IPR026893">
    <property type="entry name" value="Tyr/Ser_Pase_IphP-type"/>
</dbReference>
<dbReference type="AlphaFoldDB" id="A0A8H7UMD3"/>
<dbReference type="Proteomes" id="UP000612746">
    <property type="component" value="Unassembled WGS sequence"/>
</dbReference>
<feature type="coiled-coil region" evidence="1">
    <location>
        <begin position="178"/>
        <end position="205"/>
    </location>
</feature>
<feature type="domain" description="Tyrosine specific protein phosphatases" evidence="3">
    <location>
        <begin position="271"/>
        <end position="343"/>
    </location>
</feature>
<protein>
    <recommendedName>
        <fullName evidence="3">Tyrosine specific protein phosphatases domain-containing protein</fullName>
    </recommendedName>
</protein>
<dbReference type="OrthoDB" id="9988524at2759"/>
<dbReference type="GO" id="GO:0004721">
    <property type="term" value="F:phosphoprotein phosphatase activity"/>
    <property type="evidence" value="ECO:0007669"/>
    <property type="project" value="InterPro"/>
</dbReference>